<dbReference type="AlphaFoldDB" id="I4YR07"/>
<dbReference type="RefSeq" id="WP_009762450.1">
    <property type="nucleotide sequence ID" value="NZ_JH660645.1"/>
</dbReference>
<gene>
    <name evidence="9" type="ORF">MicloDRAFT_00029480</name>
</gene>
<evidence type="ECO:0000259" key="7">
    <source>
        <dbReference type="Pfam" id="PF00206"/>
    </source>
</evidence>
<dbReference type="SUPFAM" id="SSF48557">
    <property type="entry name" value="L-aspartase-like"/>
    <property type="match status" value="1"/>
</dbReference>
<dbReference type="EMBL" id="JH660645">
    <property type="protein sequence ID" value="EIM26399.1"/>
    <property type="molecule type" value="Genomic_DNA"/>
</dbReference>
<dbReference type="STRING" id="864069.MicloDRAFT_00029480"/>
<dbReference type="Pfam" id="PF00206">
    <property type="entry name" value="Lyase_1"/>
    <property type="match status" value="1"/>
</dbReference>
<evidence type="ECO:0000256" key="4">
    <source>
        <dbReference type="ARBA" id="ARBA00022571"/>
    </source>
</evidence>
<dbReference type="Proteomes" id="UP000003947">
    <property type="component" value="Unassembled WGS sequence"/>
</dbReference>
<proteinExistence type="predicted"/>
<evidence type="ECO:0000256" key="1">
    <source>
        <dbReference type="ARBA" id="ARBA00000985"/>
    </source>
</evidence>
<keyword evidence="4" id="KW-0028">Amino-acid biosynthesis</keyword>
<dbReference type="PRINTS" id="PR00149">
    <property type="entry name" value="FUMRATELYASE"/>
</dbReference>
<comment type="pathway">
    <text evidence="2">Amino-acid biosynthesis; L-arginine biosynthesis; L-arginine from L-ornithine and carbamoyl phosphate: step 3/3.</text>
</comment>
<dbReference type="PRINTS" id="PR00145">
    <property type="entry name" value="ARGSUCLYASE"/>
</dbReference>
<evidence type="ECO:0000256" key="2">
    <source>
        <dbReference type="ARBA" id="ARBA00004941"/>
    </source>
</evidence>
<dbReference type="InterPro" id="IPR000362">
    <property type="entry name" value="Fumarate_lyase_fam"/>
</dbReference>
<dbReference type="HOGENOM" id="CLU_027272_3_4_5"/>
<dbReference type="NCBIfam" id="TIGR00838">
    <property type="entry name" value="argH"/>
    <property type="match status" value="1"/>
</dbReference>
<dbReference type="GO" id="GO:0042450">
    <property type="term" value="P:L-arginine biosynthetic process via ornithine"/>
    <property type="evidence" value="ECO:0007669"/>
    <property type="project" value="UniProtKB-UniRule"/>
</dbReference>
<dbReference type="Gene3D" id="1.20.200.10">
    <property type="entry name" value="Fumarase/aspartase (Central domain)"/>
    <property type="match status" value="1"/>
</dbReference>
<dbReference type="PANTHER" id="PTHR43814:SF1">
    <property type="entry name" value="ARGININOSUCCINATE LYASE"/>
    <property type="match status" value="1"/>
</dbReference>
<feature type="domain" description="Argininosuccinate lyase C-terminal" evidence="8">
    <location>
        <begin position="376"/>
        <end position="452"/>
    </location>
</feature>
<evidence type="ECO:0000313" key="9">
    <source>
        <dbReference type="EMBL" id="EIM26399.1"/>
    </source>
</evidence>
<dbReference type="PANTHER" id="PTHR43814">
    <property type="entry name" value="ARGININOSUCCINATE LYASE"/>
    <property type="match status" value="1"/>
</dbReference>
<dbReference type="Gene3D" id="1.10.40.30">
    <property type="entry name" value="Fumarase/aspartase (C-terminal domain)"/>
    <property type="match status" value="1"/>
</dbReference>
<name>I4YR07_9HYPH</name>
<organism evidence="9 10">
    <name type="scientific">Microvirga lotononidis</name>
    <dbReference type="NCBI Taxonomy" id="864069"/>
    <lineage>
        <taxon>Bacteria</taxon>
        <taxon>Pseudomonadati</taxon>
        <taxon>Pseudomonadota</taxon>
        <taxon>Alphaproteobacteria</taxon>
        <taxon>Hyphomicrobiales</taxon>
        <taxon>Methylobacteriaceae</taxon>
        <taxon>Microvirga</taxon>
    </lineage>
</organism>
<keyword evidence="10" id="KW-1185">Reference proteome</keyword>
<keyword evidence="4" id="KW-0055">Arginine biosynthesis</keyword>
<sequence>MQSDHHMQNFHVSAGDRPEARLDSLPAKELLSFFEAPHLEREKRQFQYFIRVDLAHTVMLGEREILTGAQTRSILETLKEIETVGPEGIPMDPTHGSLLFQIERYLISRVGEHTGGRMHIGRSRLDQGPTARRLYKRSELLLVMDGIGKLRANLLDLAGKHHETIMPGYTCLQHAHPGVFGQYLLGFCNKLGDDFDRLAASYGRLNLNPLGGAGLSGTSWPIDRSRTTELLGFDGLVKNSRLAREAYYAAEVASSLSFLMSTLNDLATDLHLWSSYEFGFIETADELCGTSSIFPQKKNPTALEAVKFAAGEAVTWLSTALATFRAEGTGDVVMRELPLLDRAFVAASGSLALMSAVIQTLRVDEARMKRLAAANWSTATDLADEIVRRRDISFREAHNIVARLVRIATMTNLQPADLTGSLLDEAADELKLRPPRLDDETVFRAFDVDTFVRSRVSTGSVHPGQVSALQEDEANSLLAGNAWLDDRRKKLAEAEHELKRSVNRFIAAA</sequence>
<dbReference type="Gene3D" id="1.10.275.10">
    <property type="entry name" value="Fumarase/aspartase (N-terminal domain)"/>
    <property type="match status" value="1"/>
</dbReference>
<dbReference type="InterPro" id="IPR024083">
    <property type="entry name" value="Fumarase/histidase_N"/>
</dbReference>
<evidence type="ECO:0000256" key="3">
    <source>
        <dbReference type="ARBA" id="ARBA00012338"/>
    </source>
</evidence>
<comment type="catalytic activity">
    <reaction evidence="1">
        <text>2-(N(omega)-L-arginino)succinate = fumarate + L-arginine</text>
        <dbReference type="Rhea" id="RHEA:24020"/>
        <dbReference type="ChEBI" id="CHEBI:29806"/>
        <dbReference type="ChEBI" id="CHEBI:32682"/>
        <dbReference type="ChEBI" id="CHEBI:57472"/>
        <dbReference type="EC" id="4.3.2.1"/>
    </reaction>
</comment>
<evidence type="ECO:0000256" key="6">
    <source>
        <dbReference type="NCBIfam" id="TIGR00838"/>
    </source>
</evidence>
<dbReference type="InterPro" id="IPR009049">
    <property type="entry name" value="Argininosuccinate_lyase"/>
</dbReference>
<dbReference type="InterPro" id="IPR008948">
    <property type="entry name" value="L-Aspartase-like"/>
</dbReference>
<dbReference type="UniPathway" id="UPA00068">
    <property type="reaction ID" value="UER00114"/>
</dbReference>
<dbReference type="InterPro" id="IPR029419">
    <property type="entry name" value="Arg_succ_lyase_C"/>
</dbReference>
<feature type="domain" description="Fumarate lyase N-terminal" evidence="7">
    <location>
        <begin position="68"/>
        <end position="312"/>
    </location>
</feature>
<protein>
    <recommendedName>
        <fullName evidence="3 6">Argininosuccinate lyase</fullName>
        <ecNumber evidence="3 6">4.3.2.1</ecNumber>
    </recommendedName>
</protein>
<accession>I4YR07</accession>
<dbReference type="EC" id="4.3.2.1" evidence="3 6"/>
<dbReference type="CDD" id="cd01359">
    <property type="entry name" value="Argininosuccinate_lyase"/>
    <property type="match status" value="1"/>
</dbReference>
<dbReference type="GO" id="GO:0004056">
    <property type="term" value="F:argininosuccinate lyase activity"/>
    <property type="evidence" value="ECO:0007669"/>
    <property type="project" value="UniProtKB-UniRule"/>
</dbReference>
<reference evidence="9 10" key="1">
    <citation type="submission" date="2012-02" db="EMBL/GenBank/DDBJ databases">
        <title>Improved High-Quality Draft sequence of Microvirga sp. WSM3557.</title>
        <authorList>
            <consortium name="US DOE Joint Genome Institute"/>
            <person name="Lucas S."/>
            <person name="Han J."/>
            <person name="Lapidus A."/>
            <person name="Cheng J.-F."/>
            <person name="Goodwin L."/>
            <person name="Pitluck S."/>
            <person name="Peters L."/>
            <person name="Zhang X."/>
            <person name="Detter J.C."/>
            <person name="Han C."/>
            <person name="Tapia R."/>
            <person name="Land M."/>
            <person name="Hauser L."/>
            <person name="Kyrpides N."/>
            <person name="Ivanova N."/>
            <person name="Pagani I."/>
            <person name="Brau L."/>
            <person name="Yates R."/>
            <person name="O'Hara G."/>
            <person name="Rui T."/>
            <person name="Howieson J."/>
            <person name="Reeve W."/>
            <person name="Woyke T."/>
        </authorList>
    </citation>
    <scope>NUCLEOTIDE SEQUENCE [LARGE SCALE GENOMIC DNA]</scope>
    <source>
        <strain evidence="9 10">WSM3557</strain>
    </source>
</reference>
<dbReference type="GO" id="GO:0005829">
    <property type="term" value="C:cytosol"/>
    <property type="evidence" value="ECO:0007669"/>
    <property type="project" value="TreeGrafter"/>
</dbReference>
<dbReference type="eggNOG" id="COG0165">
    <property type="taxonomic scope" value="Bacteria"/>
</dbReference>
<evidence type="ECO:0000313" key="10">
    <source>
        <dbReference type="Proteomes" id="UP000003947"/>
    </source>
</evidence>
<keyword evidence="5 9" id="KW-0456">Lyase</keyword>
<dbReference type="Pfam" id="PF14698">
    <property type="entry name" value="ASL_C2"/>
    <property type="match status" value="1"/>
</dbReference>
<evidence type="ECO:0000256" key="5">
    <source>
        <dbReference type="ARBA" id="ARBA00023239"/>
    </source>
</evidence>
<evidence type="ECO:0000259" key="8">
    <source>
        <dbReference type="Pfam" id="PF14698"/>
    </source>
</evidence>
<dbReference type="PATRIC" id="fig|864069.3.peg.3187"/>
<dbReference type="InterPro" id="IPR022761">
    <property type="entry name" value="Fumarate_lyase_N"/>
</dbReference>